<dbReference type="GO" id="GO:0043252">
    <property type="term" value="P:sodium-independent organic anion transport"/>
    <property type="evidence" value="ECO:0007669"/>
    <property type="project" value="TreeGrafter"/>
</dbReference>
<comment type="caution">
    <text evidence="2">The sequence shown here is derived from an EMBL/GenBank/DDBJ whole genome shotgun (WGS) entry which is preliminary data.</text>
</comment>
<dbReference type="AlphaFoldDB" id="A0A2G8LAK2"/>
<feature type="transmembrane region" description="Helical" evidence="1">
    <location>
        <begin position="54"/>
        <end position="77"/>
    </location>
</feature>
<dbReference type="Pfam" id="PF03137">
    <property type="entry name" value="OATP"/>
    <property type="match status" value="1"/>
</dbReference>
<protein>
    <submittedName>
        <fullName evidence="2">Putative solute carrier organic anion transporter family member 4C1</fullName>
    </submittedName>
</protein>
<dbReference type="EMBL" id="MRZV01000148">
    <property type="protein sequence ID" value="PIK57272.1"/>
    <property type="molecule type" value="Genomic_DNA"/>
</dbReference>
<evidence type="ECO:0000256" key="1">
    <source>
        <dbReference type="SAM" id="Phobius"/>
    </source>
</evidence>
<gene>
    <name evidence="2" type="ORF">BSL78_05842</name>
</gene>
<dbReference type="PANTHER" id="PTHR11388:SF100">
    <property type="entry name" value="SOLUTE CARRIER ORGANIC ANION TRANSPORTER FAMILY MEMBER 4A1"/>
    <property type="match status" value="1"/>
</dbReference>
<dbReference type="GO" id="GO:0016323">
    <property type="term" value="C:basolateral plasma membrane"/>
    <property type="evidence" value="ECO:0007669"/>
    <property type="project" value="TreeGrafter"/>
</dbReference>
<keyword evidence="1" id="KW-0812">Transmembrane</keyword>
<dbReference type="PANTHER" id="PTHR11388">
    <property type="entry name" value="ORGANIC ANION TRANSPORTER"/>
    <property type="match status" value="1"/>
</dbReference>
<accession>A0A2G8LAK2</accession>
<sequence length="123" mass="13809">MGVQSLMYRALGTVPGPIIFGSLIDRACLIWEYSDCDDDGGVCWLYDNDDFGGYAFKILFSCRFVTICFFVLAYVFYKPISEIDPEQGQETPFEDGAQSNADLPSNLEVNDSVIIKSYKVRSD</sequence>
<organism evidence="2 3">
    <name type="scientific">Stichopus japonicus</name>
    <name type="common">Sea cucumber</name>
    <dbReference type="NCBI Taxonomy" id="307972"/>
    <lineage>
        <taxon>Eukaryota</taxon>
        <taxon>Metazoa</taxon>
        <taxon>Echinodermata</taxon>
        <taxon>Eleutherozoa</taxon>
        <taxon>Echinozoa</taxon>
        <taxon>Holothuroidea</taxon>
        <taxon>Aspidochirotacea</taxon>
        <taxon>Aspidochirotida</taxon>
        <taxon>Stichopodidae</taxon>
        <taxon>Apostichopus</taxon>
    </lineage>
</organism>
<keyword evidence="1" id="KW-1133">Transmembrane helix</keyword>
<keyword evidence="1" id="KW-0472">Membrane</keyword>
<dbReference type="GO" id="GO:0015347">
    <property type="term" value="F:sodium-independent organic anion transmembrane transporter activity"/>
    <property type="evidence" value="ECO:0007669"/>
    <property type="project" value="TreeGrafter"/>
</dbReference>
<name>A0A2G8LAK2_STIJA</name>
<dbReference type="OrthoDB" id="5062115at2759"/>
<dbReference type="Proteomes" id="UP000230750">
    <property type="component" value="Unassembled WGS sequence"/>
</dbReference>
<keyword evidence="3" id="KW-1185">Reference proteome</keyword>
<evidence type="ECO:0000313" key="2">
    <source>
        <dbReference type="EMBL" id="PIK57272.1"/>
    </source>
</evidence>
<evidence type="ECO:0000313" key="3">
    <source>
        <dbReference type="Proteomes" id="UP000230750"/>
    </source>
</evidence>
<proteinExistence type="predicted"/>
<reference evidence="2 3" key="1">
    <citation type="journal article" date="2017" name="PLoS Biol.">
        <title>The sea cucumber genome provides insights into morphological evolution and visceral regeneration.</title>
        <authorList>
            <person name="Zhang X."/>
            <person name="Sun L."/>
            <person name="Yuan J."/>
            <person name="Sun Y."/>
            <person name="Gao Y."/>
            <person name="Zhang L."/>
            <person name="Li S."/>
            <person name="Dai H."/>
            <person name="Hamel J.F."/>
            <person name="Liu C."/>
            <person name="Yu Y."/>
            <person name="Liu S."/>
            <person name="Lin W."/>
            <person name="Guo K."/>
            <person name="Jin S."/>
            <person name="Xu P."/>
            <person name="Storey K.B."/>
            <person name="Huan P."/>
            <person name="Zhang T."/>
            <person name="Zhou Y."/>
            <person name="Zhang J."/>
            <person name="Lin C."/>
            <person name="Li X."/>
            <person name="Xing L."/>
            <person name="Huo D."/>
            <person name="Sun M."/>
            <person name="Wang L."/>
            <person name="Mercier A."/>
            <person name="Li F."/>
            <person name="Yang H."/>
            <person name="Xiang J."/>
        </authorList>
    </citation>
    <scope>NUCLEOTIDE SEQUENCE [LARGE SCALE GENOMIC DNA]</scope>
    <source>
        <strain evidence="2">Shaxun</strain>
        <tissue evidence="2">Muscle</tissue>
    </source>
</reference>
<dbReference type="InterPro" id="IPR004156">
    <property type="entry name" value="OATP"/>
</dbReference>